<sequence length="50" mass="5849">MNTNKSKWDRKMSAATGKNFDTQLVREPHVHMPKLLTREQGAAIKRELRK</sequence>
<evidence type="ECO:0000313" key="2">
    <source>
        <dbReference type="EMBL" id="WWO60227.1"/>
    </source>
</evidence>
<feature type="region of interest" description="Disordered" evidence="1">
    <location>
        <begin position="1"/>
        <end position="23"/>
    </location>
</feature>
<protein>
    <submittedName>
        <fullName evidence="2">Uncharacterized protein</fullName>
    </submittedName>
</protein>
<evidence type="ECO:0000256" key="1">
    <source>
        <dbReference type="SAM" id="MobiDB-lite"/>
    </source>
</evidence>
<dbReference type="Proteomes" id="UP001386178">
    <property type="component" value="Segment"/>
</dbReference>
<name>A0ABZ2GZF6_9CAUD</name>
<evidence type="ECO:0000313" key="3">
    <source>
        <dbReference type="Proteomes" id="UP001386178"/>
    </source>
</evidence>
<organism evidence="2 3">
    <name type="scientific">Xanthomonas phage SB3</name>
    <dbReference type="NCBI Taxonomy" id="3117472"/>
    <lineage>
        <taxon>Viruses</taxon>
        <taxon>Duplodnaviria</taxon>
        <taxon>Heunggongvirae</taxon>
        <taxon>Uroviricota</taxon>
        <taxon>Caudoviricetes</taxon>
        <taxon>Autographivirales</taxon>
        <taxon>Autonotataviridae</taxon>
        <taxon>Euvesivirus</taxon>
        <taxon>Euvesivirus SB3</taxon>
    </lineage>
</organism>
<dbReference type="EMBL" id="PP079414">
    <property type="protein sequence ID" value="WWO60227.1"/>
    <property type="molecule type" value="Genomic_DNA"/>
</dbReference>
<reference evidence="2 3" key="1">
    <citation type="submission" date="2024-01" db="EMBL/GenBank/DDBJ databases">
        <title>Novel lytic viruses for Xanthomonas sp. and Stenotrophomonas maltophilia.</title>
        <authorList>
            <person name="Petrzik K."/>
            <person name="Brazdova S."/>
            <person name="Sovova L."/>
            <person name="Neoralova M."/>
        </authorList>
    </citation>
    <scope>NUCLEOTIDE SEQUENCE [LARGE SCALE GENOMIC DNA]</scope>
</reference>
<accession>A0ABZ2GZF6</accession>
<feature type="compositionally biased region" description="Basic and acidic residues" evidence="1">
    <location>
        <begin position="1"/>
        <end position="12"/>
    </location>
</feature>
<proteinExistence type="predicted"/>
<keyword evidence="3" id="KW-1185">Reference proteome</keyword>